<dbReference type="AlphaFoldDB" id="A0A2P2NV97"/>
<proteinExistence type="predicted"/>
<organism evidence="1">
    <name type="scientific">Rhizophora mucronata</name>
    <name type="common">Asiatic mangrove</name>
    <dbReference type="NCBI Taxonomy" id="61149"/>
    <lineage>
        <taxon>Eukaryota</taxon>
        <taxon>Viridiplantae</taxon>
        <taxon>Streptophyta</taxon>
        <taxon>Embryophyta</taxon>
        <taxon>Tracheophyta</taxon>
        <taxon>Spermatophyta</taxon>
        <taxon>Magnoliopsida</taxon>
        <taxon>eudicotyledons</taxon>
        <taxon>Gunneridae</taxon>
        <taxon>Pentapetalae</taxon>
        <taxon>rosids</taxon>
        <taxon>fabids</taxon>
        <taxon>Malpighiales</taxon>
        <taxon>Rhizophoraceae</taxon>
        <taxon>Rhizophora</taxon>
    </lineage>
</organism>
<dbReference type="EMBL" id="GGEC01065879">
    <property type="protein sequence ID" value="MBX46363.1"/>
    <property type="molecule type" value="Transcribed_RNA"/>
</dbReference>
<protein>
    <submittedName>
        <fullName evidence="1">Uncharacterized protein</fullName>
    </submittedName>
</protein>
<accession>A0A2P2NV97</accession>
<name>A0A2P2NV97_RHIMU</name>
<sequence length="41" mass="5028">MSKLLLNYSVEYYRSLLRMNMPMQSWVDISYIRVPPIRHLL</sequence>
<reference evidence="1" key="1">
    <citation type="submission" date="2018-02" db="EMBL/GenBank/DDBJ databases">
        <title>Rhizophora mucronata_Transcriptome.</title>
        <authorList>
            <person name="Meera S.P."/>
            <person name="Sreeshan A."/>
            <person name="Augustine A."/>
        </authorList>
    </citation>
    <scope>NUCLEOTIDE SEQUENCE</scope>
    <source>
        <tissue evidence="1">Leaf</tissue>
    </source>
</reference>
<evidence type="ECO:0000313" key="1">
    <source>
        <dbReference type="EMBL" id="MBX46363.1"/>
    </source>
</evidence>